<evidence type="ECO:0000313" key="1">
    <source>
        <dbReference type="EMBL" id="CDP15900.1"/>
    </source>
</evidence>
<keyword evidence="2" id="KW-1185">Reference proteome</keyword>
<evidence type="ECO:0000313" key="2">
    <source>
        <dbReference type="Proteomes" id="UP000295252"/>
    </source>
</evidence>
<accession>A0A068V540</accession>
<dbReference type="EMBL" id="HG739196">
    <property type="protein sequence ID" value="CDP15900.1"/>
    <property type="molecule type" value="Genomic_DNA"/>
</dbReference>
<proteinExistence type="predicted"/>
<dbReference type="Gramene" id="CDP15900">
    <property type="protein sequence ID" value="CDP15900"/>
    <property type="gene ID" value="GSCOC_T00016808001"/>
</dbReference>
<gene>
    <name evidence="1" type="ORF">GSCOC_T00016808001</name>
</gene>
<dbReference type="InParanoid" id="A0A068V540"/>
<protein>
    <submittedName>
        <fullName evidence="1">Uncharacterized protein</fullName>
    </submittedName>
</protein>
<dbReference type="AlphaFoldDB" id="A0A068V540"/>
<name>A0A068V540_COFCA</name>
<sequence>MKLLRISLPKWLFIYLFIFSACKFAIKHSSSSIHLESGLFLWPMTLLFSLWQFSLSEQIVAHLTMNQLMRMLDFTMKKLIAGGVSRVSAQRI</sequence>
<dbReference type="Proteomes" id="UP000295252">
    <property type="component" value="Chromosome VII"/>
</dbReference>
<dbReference type="PROSITE" id="PS51257">
    <property type="entry name" value="PROKAR_LIPOPROTEIN"/>
    <property type="match status" value="1"/>
</dbReference>
<organism evidence="1 2">
    <name type="scientific">Coffea canephora</name>
    <name type="common">Robusta coffee</name>
    <dbReference type="NCBI Taxonomy" id="49390"/>
    <lineage>
        <taxon>Eukaryota</taxon>
        <taxon>Viridiplantae</taxon>
        <taxon>Streptophyta</taxon>
        <taxon>Embryophyta</taxon>
        <taxon>Tracheophyta</taxon>
        <taxon>Spermatophyta</taxon>
        <taxon>Magnoliopsida</taxon>
        <taxon>eudicotyledons</taxon>
        <taxon>Gunneridae</taxon>
        <taxon>Pentapetalae</taxon>
        <taxon>asterids</taxon>
        <taxon>lamiids</taxon>
        <taxon>Gentianales</taxon>
        <taxon>Rubiaceae</taxon>
        <taxon>Ixoroideae</taxon>
        <taxon>Gardenieae complex</taxon>
        <taxon>Bertiereae - Coffeeae clade</taxon>
        <taxon>Coffeeae</taxon>
        <taxon>Coffea</taxon>
    </lineage>
</organism>
<reference evidence="2" key="1">
    <citation type="journal article" date="2014" name="Science">
        <title>The coffee genome provides insight into the convergent evolution of caffeine biosynthesis.</title>
        <authorList>
            <person name="Denoeud F."/>
            <person name="Carretero-Paulet L."/>
            <person name="Dereeper A."/>
            <person name="Droc G."/>
            <person name="Guyot R."/>
            <person name="Pietrella M."/>
            <person name="Zheng C."/>
            <person name="Alberti A."/>
            <person name="Anthony F."/>
            <person name="Aprea G."/>
            <person name="Aury J.M."/>
            <person name="Bento P."/>
            <person name="Bernard M."/>
            <person name="Bocs S."/>
            <person name="Campa C."/>
            <person name="Cenci A."/>
            <person name="Combes M.C."/>
            <person name="Crouzillat D."/>
            <person name="Da Silva C."/>
            <person name="Daddiego L."/>
            <person name="De Bellis F."/>
            <person name="Dussert S."/>
            <person name="Garsmeur O."/>
            <person name="Gayraud T."/>
            <person name="Guignon V."/>
            <person name="Jahn K."/>
            <person name="Jamilloux V."/>
            <person name="Joet T."/>
            <person name="Labadie K."/>
            <person name="Lan T."/>
            <person name="Leclercq J."/>
            <person name="Lepelley M."/>
            <person name="Leroy T."/>
            <person name="Li L.T."/>
            <person name="Librado P."/>
            <person name="Lopez L."/>
            <person name="Munoz A."/>
            <person name="Noel B."/>
            <person name="Pallavicini A."/>
            <person name="Perrotta G."/>
            <person name="Poncet V."/>
            <person name="Pot D."/>
            <person name="Priyono X."/>
            <person name="Rigoreau M."/>
            <person name="Rouard M."/>
            <person name="Rozas J."/>
            <person name="Tranchant-Dubreuil C."/>
            <person name="VanBuren R."/>
            <person name="Zhang Q."/>
            <person name="Andrade A.C."/>
            <person name="Argout X."/>
            <person name="Bertrand B."/>
            <person name="de Kochko A."/>
            <person name="Graziosi G."/>
            <person name="Henry R.J."/>
            <person name="Jayarama X."/>
            <person name="Ming R."/>
            <person name="Nagai C."/>
            <person name="Rounsley S."/>
            <person name="Sankoff D."/>
            <person name="Giuliano G."/>
            <person name="Albert V.A."/>
            <person name="Wincker P."/>
            <person name="Lashermes P."/>
        </authorList>
    </citation>
    <scope>NUCLEOTIDE SEQUENCE [LARGE SCALE GENOMIC DNA]</scope>
    <source>
        <strain evidence="2">cv. DH200-94</strain>
    </source>
</reference>